<reference evidence="2 3" key="1">
    <citation type="journal article" date="2022" name="bioRxiv">
        <title>Genomics of Preaxostyla Flagellates Illuminates Evolutionary Transitions and the Path Towards Mitochondrial Loss.</title>
        <authorList>
            <person name="Novak L.V.F."/>
            <person name="Treitli S.C."/>
            <person name="Pyrih J."/>
            <person name="Halakuc P."/>
            <person name="Pipaliya S.V."/>
            <person name="Vacek V."/>
            <person name="Brzon O."/>
            <person name="Soukal P."/>
            <person name="Eme L."/>
            <person name="Dacks J.B."/>
            <person name="Karnkowska A."/>
            <person name="Elias M."/>
            <person name="Hampl V."/>
        </authorList>
    </citation>
    <scope>NUCLEOTIDE SEQUENCE [LARGE SCALE GENOMIC DNA]</scope>
    <source>
        <strain evidence="2">NAU3</strain>
        <tissue evidence="2">Gut</tissue>
    </source>
</reference>
<protein>
    <submittedName>
        <fullName evidence="2">Uncharacterized protein</fullName>
    </submittedName>
</protein>
<proteinExistence type="predicted"/>
<accession>A0ABQ9XX23</accession>
<dbReference type="EMBL" id="JARBJD010000060">
    <property type="protein sequence ID" value="KAK2956014.1"/>
    <property type="molecule type" value="Genomic_DNA"/>
</dbReference>
<dbReference type="Proteomes" id="UP001281761">
    <property type="component" value="Unassembled WGS sequence"/>
</dbReference>
<organism evidence="2 3">
    <name type="scientific">Blattamonas nauphoetae</name>
    <dbReference type="NCBI Taxonomy" id="2049346"/>
    <lineage>
        <taxon>Eukaryota</taxon>
        <taxon>Metamonada</taxon>
        <taxon>Preaxostyla</taxon>
        <taxon>Oxymonadida</taxon>
        <taxon>Blattamonas</taxon>
    </lineage>
</organism>
<evidence type="ECO:0000313" key="2">
    <source>
        <dbReference type="EMBL" id="KAK2956014.1"/>
    </source>
</evidence>
<feature type="region of interest" description="Disordered" evidence="1">
    <location>
        <begin position="1"/>
        <end position="31"/>
    </location>
</feature>
<feature type="region of interest" description="Disordered" evidence="1">
    <location>
        <begin position="753"/>
        <end position="788"/>
    </location>
</feature>
<comment type="caution">
    <text evidence="2">The sequence shown here is derived from an EMBL/GenBank/DDBJ whole genome shotgun (WGS) entry which is preliminary data.</text>
</comment>
<feature type="region of interest" description="Disordered" evidence="1">
    <location>
        <begin position="282"/>
        <end position="304"/>
    </location>
</feature>
<gene>
    <name evidence="2" type="ORF">BLNAU_8990</name>
</gene>
<keyword evidence="3" id="KW-1185">Reference proteome</keyword>
<sequence>MDSPPPTIHTPPRRSSSQQHSQADNDLSGDLTLSPLIQSRSIHSEPEPVDRAHYLRAVFQRVKIQQNKLNSDQFQALFRHPRGSPPSHHPVLFMAKRDFVIKFSAFQSRFTSFSRPSPTIAQQSMQDLPLAHLRQVNYPLYHPATNTNVAPFVVFETATNLLRNLALSQMFAYRFHHYNRYRSSRQNLRNEMVVRQVASQTPNHVLNRQQSSPEWSLLLQRRVFPTLLTSQMICRFPSANYLNTLPPTIPQTEMLEDWFEAENQMKLELPRDPMLTRHAHLPSRQARGQRVTQMSQMSRLRRESRTEEFGSKACAIITSRVISVDVANSMQATSPSLSPASIFASPVLHTSPSLHRFPYRNTNHIDTEPQSLFGKMDQFLDRWTKDEVFRLQLSSLVFPFNFSQIVRSSLVNKTPDEVQYFTFQQGMDDREDDVIRNHAYARGENLFVDEQELDRREKDEEALKQRWMQTSQIHVPTLPDKDTNGLSLPQLLKTLPIRPSDHSPFALLTRPTPAQILRPFPPPSPTPAPRHSGIWNLLNLPTHHQSTADFPMMSHETGTYPPRAHSPNVNPTQNESESAHPFYVRFSYFGPSVDSLHINPNNPQVQAFTYTQRFVSLPHLLFDEGLVRNEKKALHDVLKATIDSNPYKKKVTLNDFFYGNGVGSFRRVKQHWDPLVVDERKQEREERILTKPIDPETMQVVRDTTISPGVNEEKSQYGQIDGIWLDSTMHPVVEEDSTHNRAARIVRIGANREPMPVQADSKSIPRPTAKSVAQNIRTRARRARDGKS</sequence>
<name>A0ABQ9XX23_9EUKA</name>
<evidence type="ECO:0000313" key="3">
    <source>
        <dbReference type="Proteomes" id="UP001281761"/>
    </source>
</evidence>
<evidence type="ECO:0000256" key="1">
    <source>
        <dbReference type="SAM" id="MobiDB-lite"/>
    </source>
</evidence>